<dbReference type="AlphaFoldDB" id="A0A0K2VJM0"/>
<protein>
    <submittedName>
        <fullName evidence="1">Uncharacterized protein</fullName>
    </submittedName>
</protein>
<reference evidence="1" key="1">
    <citation type="submission" date="2014-05" db="EMBL/GenBank/DDBJ databases">
        <authorList>
            <person name="Chronopoulou M."/>
        </authorList>
    </citation>
    <scope>NUCLEOTIDE SEQUENCE</scope>
    <source>
        <tissue evidence="1">Whole organism</tissue>
    </source>
</reference>
<dbReference type="EMBL" id="HACA01033011">
    <property type="protein sequence ID" value="CDW50372.1"/>
    <property type="molecule type" value="Transcribed_RNA"/>
</dbReference>
<evidence type="ECO:0000313" key="1">
    <source>
        <dbReference type="EMBL" id="CDW50372.1"/>
    </source>
</evidence>
<accession>A0A0K2VJM0</accession>
<name>A0A0K2VJM0_LEPSM</name>
<proteinExistence type="predicted"/>
<organism evidence="1">
    <name type="scientific">Lepeophtheirus salmonis</name>
    <name type="common">Salmon louse</name>
    <name type="synonym">Caligus salmonis</name>
    <dbReference type="NCBI Taxonomy" id="72036"/>
    <lineage>
        <taxon>Eukaryota</taxon>
        <taxon>Metazoa</taxon>
        <taxon>Ecdysozoa</taxon>
        <taxon>Arthropoda</taxon>
        <taxon>Crustacea</taxon>
        <taxon>Multicrustacea</taxon>
        <taxon>Hexanauplia</taxon>
        <taxon>Copepoda</taxon>
        <taxon>Siphonostomatoida</taxon>
        <taxon>Caligidae</taxon>
        <taxon>Lepeophtheirus</taxon>
    </lineage>
</organism>
<sequence length="20" mass="2382">MNNNHFAGENHLSIVWQLQE</sequence>